<dbReference type="InterPro" id="IPR012427">
    <property type="entry name" value="DUF1622"/>
</dbReference>
<dbReference type="EMBL" id="BONH01000027">
    <property type="protein sequence ID" value="GIG00293.1"/>
    <property type="molecule type" value="Genomic_DNA"/>
</dbReference>
<feature type="transmembrane region" description="Helical" evidence="1">
    <location>
        <begin position="12"/>
        <end position="29"/>
    </location>
</feature>
<sequence>MTLLPEEVVRGAAQLCVAAGFVAGALAFARCRSGRMAVSVALDFWLAAGLLTLSLATTWTAILAAAAIVGLRRMLTYALAQGTHQAAGDRPG</sequence>
<reference evidence="2 3" key="1">
    <citation type="submission" date="2021-01" db="EMBL/GenBank/DDBJ databases">
        <title>Whole genome shotgun sequence of Catellatospora citrea NBRC 14495.</title>
        <authorList>
            <person name="Komaki H."/>
            <person name="Tamura T."/>
        </authorList>
    </citation>
    <scope>NUCLEOTIDE SEQUENCE [LARGE SCALE GENOMIC DNA]</scope>
    <source>
        <strain evidence="2 3">NBRC 14495</strain>
    </source>
</reference>
<proteinExistence type="predicted"/>
<dbReference type="RefSeq" id="WP_203832053.1">
    <property type="nucleotide sequence ID" value="NZ_BONH01000027.1"/>
</dbReference>
<evidence type="ECO:0000256" key="1">
    <source>
        <dbReference type="SAM" id="Phobius"/>
    </source>
</evidence>
<evidence type="ECO:0008006" key="4">
    <source>
        <dbReference type="Google" id="ProtNLM"/>
    </source>
</evidence>
<evidence type="ECO:0000313" key="3">
    <source>
        <dbReference type="Proteomes" id="UP000659904"/>
    </source>
</evidence>
<keyword evidence="1" id="KW-0472">Membrane</keyword>
<protein>
    <recommendedName>
        <fullName evidence="4">DUF1622 domain-containing protein</fullName>
    </recommendedName>
</protein>
<accession>A0A8J3KC80</accession>
<evidence type="ECO:0000313" key="2">
    <source>
        <dbReference type="EMBL" id="GIG00293.1"/>
    </source>
</evidence>
<keyword evidence="3" id="KW-1185">Reference proteome</keyword>
<feature type="transmembrane region" description="Helical" evidence="1">
    <location>
        <begin position="41"/>
        <end position="69"/>
    </location>
</feature>
<dbReference type="AlphaFoldDB" id="A0A8J3KC80"/>
<dbReference type="Proteomes" id="UP000659904">
    <property type="component" value="Unassembled WGS sequence"/>
</dbReference>
<name>A0A8J3KC80_9ACTN</name>
<keyword evidence="1" id="KW-0812">Transmembrane</keyword>
<keyword evidence="1" id="KW-1133">Transmembrane helix</keyword>
<gene>
    <name evidence="2" type="ORF">Cci01nite_53860</name>
</gene>
<dbReference type="Pfam" id="PF07784">
    <property type="entry name" value="DUF1622"/>
    <property type="match status" value="1"/>
</dbReference>
<comment type="caution">
    <text evidence="2">The sequence shown here is derived from an EMBL/GenBank/DDBJ whole genome shotgun (WGS) entry which is preliminary data.</text>
</comment>
<organism evidence="2 3">
    <name type="scientific">Catellatospora citrea</name>
    <dbReference type="NCBI Taxonomy" id="53366"/>
    <lineage>
        <taxon>Bacteria</taxon>
        <taxon>Bacillati</taxon>
        <taxon>Actinomycetota</taxon>
        <taxon>Actinomycetes</taxon>
        <taxon>Micromonosporales</taxon>
        <taxon>Micromonosporaceae</taxon>
        <taxon>Catellatospora</taxon>
    </lineage>
</organism>